<evidence type="ECO:0000256" key="2">
    <source>
        <dbReference type="SAM" id="Phobius"/>
    </source>
</evidence>
<feature type="transmembrane region" description="Helical" evidence="2">
    <location>
        <begin position="257"/>
        <end position="279"/>
    </location>
</feature>
<proteinExistence type="predicted"/>
<reference evidence="4" key="1">
    <citation type="journal article" date="2006" name="PLoS Biol.">
        <title>Macronuclear genome sequence of the ciliate Tetrahymena thermophila, a model eukaryote.</title>
        <authorList>
            <person name="Eisen J.A."/>
            <person name="Coyne R.S."/>
            <person name="Wu M."/>
            <person name="Wu D."/>
            <person name="Thiagarajan M."/>
            <person name="Wortman J.R."/>
            <person name="Badger J.H."/>
            <person name="Ren Q."/>
            <person name="Amedeo P."/>
            <person name="Jones K.M."/>
            <person name="Tallon L.J."/>
            <person name="Delcher A.L."/>
            <person name="Salzberg S.L."/>
            <person name="Silva J.C."/>
            <person name="Haas B.J."/>
            <person name="Majoros W.H."/>
            <person name="Farzad M."/>
            <person name="Carlton J.M."/>
            <person name="Smith R.K. Jr."/>
            <person name="Garg J."/>
            <person name="Pearlman R.E."/>
            <person name="Karrer K.M."/>
            <person name="Sun L."/>
            <person name="Manning G."/>
            <person name="Elde N.C."/>
            <person name="Turkewitz A.P."/>
            <person name="Asai D.J."/>
            <person name="Wilkes D.E."/>
            <person name="Wang Y."/>
            <person name="Cai H."/>
            <person name="Collins K."/>
            <person name="Stewart B.A."/>
            <person name="Lee S.R."/>
            <person name="Wilamowska K."/>
            <person name="Weinberg Z."/>
            <person name="Ruzzo W.L."/>
            <person name="Wloga D."/>
            <person name="Gaertig J."/>
            <person name="Frankel J."/>
            <person name="Tsao C.-C."/>
            <person name="Gorovsky M.A."/>
            <person name="Keeling P.J."/>
            <person name="Waller R.F."/>
            <person name="Patron N.J."/>
            <person name="Cherry J.M."/>
            <person name="Stover N.A."/>
            <person name="Krieger C.J."/>
            <person name="del Toro C."/>
            <person name="Ryder H.F."/>
            <person name="Williamson S.C."/>
            <person name="Barbeau R.A."/>
            <person name="Hamilton E.P."/>
            <person name="Orias E."/>
        </authorList>
    </citation>
    <scope>NUCLEOTIDE SEQUENCE [LARGE SCALE GENOMIC DNA]</scope>
    <source>
        <strain evidence="4">SB210</strain>
    </source>
</reference>
<protein>
    <submittedName>
        <fullName evidence="3">Transmembrane protein, putative</fullName>
    </submittedName>
</protein>
<organism evidence="3 4">
    <name type="scientific">Tetrahymena thermophila (strain SB210)</name>
    <dbReference type="NCBI Taxonomy" id="312017"/>
    <lineage>
        <taxon>Eukaryota</taxon>
        <taxon>Sar</taxon>
        <taxon>Alveolata</taxon>
        <taxon>Ciliophora</taxon>
        <taxon>Intramacronucleata</taxon>
        <taxon>Oligohymenophorea</taxon>
        <taxon>Hymenostomatida</taxon>
        <taxon>Tetrahymenina</taxon>
        <taxon>Tetrahymenidae</taxon>
        <taxon>Tetrahymena</taxon>
    </lineage>
</organism>
<dbReference type="Proteomes" id="UP000009168">
    <property type="component" value="Unassembled WGS sequence"/>
</dbReference>
<dbReference type="HOGENOM" id="CLU_405209_0_0_1"/>
<feature type="transmembrane region" description="Helical" evidence="2">
    <location>
        <begin position="225"/>
        <end position="245"/>
    </location>
</feature>
<feature type="region of interest" description="Disordered" evidence="1">
    <location>
        <begin position="400"/>
        <end position="426"/>
    </location>
</feature>
<dbReference type="EMBL" id="GG662820">
    <property type="protein sequence ID" value="EAR89623.3"/>
    <property type="molecule type" value="Genomic_DNA"/>
</dbReference>
<sequence>MLISTYIKSIKHDSKLKQIFSLKNLFSEDNIAINVFDIENKSTKYVFDIRTNSKLWKKEYENILLKLEVDLNAQVFNNFFSSNYNPQIYEQKGFQFVKNQNEELLIGRWLYPVLSLMAFIKMTLTAVYFYQQNKFQDLKDIFYLVILSLFYINLTWILSKTLGNYDLRRKTVMLRLLNDQLVMSGAEIDYHQKLDVLSVRSLETWDNVRRAVLEFFKFKQQSLEACYVCLFFYYLFVGIACLTAYGDIYIFLSKNSIYLDPIMIISNTMDFIILNIILFTRIYNGQKFNNTFSETDDQLDSIIGVVEDLLQIYDYYFNKSLDGEPIDEKLYFELAFRSDQKLNVSYLPLQSPKKPSSPNPFNVPSQSYIDQVIDLNKVESSNIDALQILAPKIKSNVSEVRSEYGSRPSHNTEKTERQQNDSFQSFDNPPDFYTIYDIFVAKIKYNAKFTIDEKIDFMGKPYELNFIKQLQIEMLQSAYKTLKRIKQQVEIDSKTFCYKFLGLIKVEYQETLITVVLAILTVMPQILTKLINIFKQNE</sequence>
<dbReference type="OrthoDB" id="292082at2759"/>
<dbReference type="RefSeq" id="XP_001009869.3">
    <property type="nucleotide sequence ID" value="XM_001009869.3"/>
</dbReference>
<gene>
    <name evidence="3" type="ORF">TTHERM_00161410</name>
</gene>
<name>Q22VZ3_TETTS</name>
<keyword evidence="2" id="KW-1133">Transmembrane helix</keyword>
<feature type="compositionally biased region" description="Basic and acidic residues" evidence="1">
    <location>
        <begin position="400"/>
        <end position="419"/>
    </location>
</feature>
<dbReference type="GeneID" id="7841824"/>
<evidence type="ECO:0000256" key="1">
    <source>
        <dbReference type="SAM" id="MobiDB-lite"/>
    </source>
</evidence>
<keyword evidence="2" id="KW-0472">Membrane</keyword>
<feature type="transmembrane region" description="Helical" evidence="2">
    <location>
        <begin position="141"/>
        <end position="159"/>
    </location>
</feature>
<evidence type="ECO:0000313" key="3">
    <source>
        <dbReference type="EMBL" id="EAR89623.3"/>
    </source>
</evidence>
<dbReference type="KEGG" id="tet:TTHERM_00161410"/>
<feature type="transmembrane region" description="Helical" evidence="2">
    <location>
        <begin position="109"/>
        <end position="129"/>
    </location>
</feature>
<dbReference type="InParanoid" id="Q22VZ3"/>
<evidence type="ECO:0000313" key="4">
    <source>
        <dbReference type="Proteomes" id="UP000009168"/>
    </source>
</evidence>
<keyword evidence="2 3" id="KW-0812">Transmembrane</keyword>
<keyword evidence="4" id="KW-1185">Reference proteome</keyword>
<dbReference type="AlphaFoldDB" id="Q22VZ3"/>
<accession>Q22VZ3</accession>